<dbReference type="EMBL" id="JACRVF010000001">
    <property type="protein sequence ID" value="MBC5992420.1"/>
    <property type="molecule type" value="Genomic_DNA"/>
</dbReference>
<keyword evidence="2" id="KW-1185">Reference proteome</keyword>
<dbReference type="RefSeq" id="WP_187066366.1">
    <property type="nucleotide sequence ID" value="NZ_JACRVF010000001.1"/>
</dbReference>
<dbReference type="Proteomes" id="UP000603640">
    <property type="component" value="Unassembled WGS sequence"/>
</dbReference>
<comment type="caution">
    <text evidence="1">The sequence shown here is derived from an EMBL/GenBank/DDBJ whole genome shotgun (WGS) entry which is preliminary data.</text>
</comment>
<evidence type="ECO:0008006" key="3">
    <source>
        <dbReference type="Google" id="ProtNLM"/>
    </source>
</evidence>
<proteinExistence type="predicted"/>
<protein>
    <recommendedName>
        <fullName evidence="3">HNH endonuclease</fullName>
    </recommendedName>
</protein>
<dbReference type="AlphaFoldDB" id="A0A923N8J0"/>
<gene>
    <name evidence="1" type="ORF">H8S84_06170</name>
</gene>
<dbReference type="Gene3D" id="3.30.40.220">
    <property type="match status" value="1"/>
</dbReference>
<accession>A0A923N8J0</accession>
<sequence>MSLSEKYYELCYTRRIHEYSKIDQYKNWPQGQACKIYGSLARFYQDELNINSDQLNQLRTKFKRFNKLYSKYFNEHRKALFEDPEKLLEWYDRQNDSCNYCGTTQSVLHKIVKRRNGNLTLNKKTKRSKGTLEIEKLDPSKDYTYENSVLSCPFCNNAKSNLISEEDWRRFFAPAMKDYFKSILFT</sequence>
<evidence type="ECO:0000313" key="1">
    <source>
        <dbReference type="EMBL" id="MBC5992420.1"/>
    </source>
</evidence>
<reference evidence="1" key="1">
    <citation type="submission" date="2020-08" db="EMBL/GenBank/DDBJ databases">
        <title>Pontibacter sp. SD6 16S ribosomal RNA gene Genome sequencing and assembly.</title>
        <authorList>
            <person name="Kang M."/>
        </authorList>
    </citation>
    <scope>NUCLEOTIDE SEQUENCE</scope>
    <source>
        <strain evidence="1">SD6</strain>
    </source>
</reference>
<name>A0A923N8J0_9BACT</name>
<organism evidence="1 2">
    <name type="scientific">Pontibacter cellulosilyticus</name>
    <dbReference type="NCBI Taxonomy" id="1720253"/>
    <lineage>
        <taxon>Bacteria</taxon>
        <taxon>Pseudomonadati</taxon>
        <taxon>Bacteroidota</taxon>
        <taxon>Cytophagia</taxon>
        <taxon>Cytophagales</taxon>
        <taxon>Hymenobacteraceae</taxon>
        <taxon>Pontibacter</taxon>
    </lineage>
</organism>
<evidence type="ECO:0000313" key="2">
    <source>
        <dbReference type="Proteomes" id="UP000603640"/>
    </source>
</evidence>